<dbReference type="SUPFAM" id="SSF48264">
    <property type="entry name" value="Cytochrome P450"/>
    <property type="match status" value="1"/>
</dbReference>
<feature type="binding site" description="axial binding residue" evidence="5">
    <location>
        <position position="433"/>
    </location>
    <ligand>
        <name>heme</name>
        <dbReference type="ChEBI" id="CHEBI:30413"/>
    </ligand>
    <ligandPart>
        <name>Fe</name>
        <dbReference type="ChEBI" id="CHEBI:18248"/>
    </ligandPart>
</feature>
<dbReference type="PANTHER" id="PTHR24305">
    <property type="entry name" value="CYTOCHROME P450"/>
    <property type="match status" value="1"/>
</dbReference>
<dbReference type="InterPro" id="IPR017972">
    <property type="entry name" value="Cyt_P450_CS"/>
</dbReference>
<evidence type="ECO:0000313" key="8">
    <source>
        <dbReference type="EMBL" id="CAG8544279.1"/>
    </source>
</evidence>
<dbReference type="InterPro" id="IPR001128">
    <property type="entry name" value="Cyt_P450"/>
</dbReference>
<comment type="cofactor">
    <cofactor evidence="1 5">
        <name>heme</name>
        <dbReference type="ChEBI" id="CHEBI:30413"/>
    </cofactor>
</comment>
<keyword evidence="7" id="KW-0812">Transmembrane</keyword>
<accession>A0A9N9FMD4</accession>
<evidence type="ECO:0000256" key="1">
    <source>
        <dbReference type="ARBA" id="ARBA00001971"/>
    </source>
</evidence>
<keyword evidence="7" id="KW-0472">Membrane</keyword>
<dbReference type="GO" id="GO:0020037">
    <property type="term" value="F:heme binding"/>
    <property type="evidence" value="ECO:0007669"/>
    <property type="project" value="InterPro"/>
</dbReference>
<proteinExistence type="inferred from homology"/>
<keyword evidence="6" id="KW-0560">Oxidoreductase</keyword>
<dbReference type="OrthoDB" id="1470350at2759"/>
<feature type="transmembrane region" description="Helical" evidence="7">
    <location>
        <begin position="12"/>
        <end position="32"/>
    </location>
</feature>
<dbReference type="PANTHER" id="PTHR24305:SF166">
    <property type="entry name" value="CYTOCHROME P450 12A4, MITOCHONDRIAL-RELATED"/>
    <property type="match status" value="1"/>
</dbReference>
<keyword evidence="3 5" id="KW-0479">Metal-binding</keyword>
<keyword evidence="9" id="KW-1185">Reference proteome</keyword>
<evidence type="ECO:0000256" key="4">
    <source>
        <dbReference type="ARBA" id="ARBA00023004"/>
    </source>
</evidence>
<evidence type="ECO:0000256" key="3">
    <source>
        <dbReference type="ARBA" id="ARBA00022723"/>
    </source>
</evidence>
<evidence type="ECO:0000256" key="5">
    <source>
        <dbReference type="PIRSR" id="PIRSR602401-1"/>
    </source>
</evidence>
<comment type="similarity">
    <text evidence="2 6">Belongs to the cytochrome P450 family.</text>
</comment>
<dbReference type="AlphaFoldDB" id="A0A9N9FMD4"/>
<name>A0A9N9FMD4_9GLOM</name>
<gene>
    <name evidence="8" type="ORF">POCULU_LOCUS4691</name>
</gene>
<organism evidence="8 9">
    <name type="scientific">Paraglomus occultum</name>
    <dbReference type="NCBI Taxonomy" id="144539"/>
    <lineage>
        <taxon>Eukaryota</taxon>
        <taxon>Fungi</taxon>
        <taxon>Fungi incertae sedis</taxon>
        <taxon>Mucoromycota</taxon>
        <taxon>Glomeromycotina</taxon>
        <taxon>Glomeromycetes</taxon>
        <taxon>Paraglomerales</taxon>
        <taxon>Paraglomeraceae</taxon>
        <taxon>Paraglomus</taxon>
    </lineage>
</organism>
<keyword evidence="7" id="KW-1133">Transmembrane helix</keyword>
<dbReference type="PROSITE" id="PS00086">
    <property type="entry name" value="CYTOCHROME_P450"/>
    <property type="match status" value="1"/>
</dbReference>
<evidence type="ECO:0000256" key="2">
    <source>
        <dbReference type="ARBA" id="ARBA00010617"/>
    </source>
</evidence>
<dbReference type="Gene3D" id="1.10.630.10">
    <property type="entry name" value="Cytochrome P450"/>
    <property type="match status" value="1"/>
</dbReference>
<dbReference type="InterPro" id="IPR036396">
    <property type="entry name" value="Cyt_P450_sf"/>
</dbReference>
<comment type="caution">
    <text evidence="8">The sequence shown here is derived from an EMBL/GenBank/DDBJ whole genome shotgun (WGS) entry which is preliminary data.</text>
</comment>
<evidence type="ECO:0000256" key="6">
    <source>
        <dbReference type="RuleBase" id="RU000461"/>
    </source>
</evidence>
<dbReference type="PRINTS" id="PR00385">
    <property type="entry name" value="P450"/>
</dbReference>
<dbReference type="Proteomes" id="UP000789572">
    <property type="component" value="Unassembled WGS sequence"/>
</dbReference>
<dbReference type="GO" id="GO:0004497">
    <property type="term" value="F:monooxygenase activity"/>
    <property type="evidence" value="ECO:0007669"/>
    <property type="project" value="UniProtKB-KW"/>
</dbReference>
<dbReference type="Pfam" id="PF00067">
    <property type="entry name" value="p450"/>
    <property type="match status" value="1"/>
</dbReference>
<sequence>MYGMSFTLNIPSVLALLIVSFVIKKFVVSLYVNFHGRLSHIPGPFYSFTVIKIIYLQATGTVWKWTRTLHKKYGPIVKIGDEFLSVGDKDAIKQILVTKELPKSPLYLRFRARPDIPTLFTALDRSFHRQRRRLLSHAFGMKAISSFEPLMHSCVYDFVETIDSQLLDFLRKNGMTLNLYKMLQYVTLDIIGETAFGGSFGLVKTGYHPLPDEVNRSLRYVTLKSVIPFYGYFAKDPLYLKEFMDKLISERRNDVVPMRQDLLQLLLDAGSSEGQGLTDDQLITQVIEFMIAGSDTTGWSITIIIMLLLQNSEKKAALLEELDEALEGVPKDELPPHEILKKLPYLNAVINEAMRLWPVALATGPTKRTVEDIILCGYVIPANTQISANIYALHHSADVWGDNVEEFVPERWLDPDNLPKDAFYPFSAGSRNCIGSNFALQEMRLLVATLLHRYRLEEIPGQDLDMVQYLTPAFKSRAYNVQFYER</sequence>
<dbReference type="PRINTS" id="PR00463">
    <property type="entry name" value="EP450I"/>
</dbReference>
<keyword evidence="6" id="KW-0503">Monooxygenase</keyword>
<dbReference type="GO" id="GO:0016705">
    <property type="term" value="F:oxidoreductase activity, acting on paired donors, with incorporation or reduction of molecular oxygen"/>
    <property type="evidence" value="ECO:0007669"/>
    <property type="project" value="InterPro"/>
</dbReference>
<evidence type="ECO:0000256" key="7">
    <source>
        <dbReference type="SAM" id="Phobius"/>
    </source>
</evidence>
<dbReference type="GO" id="GO:0005506">
    <property type="term" value="F:iron ion binding"/>
    <property type="evidence" value="ECO:0007669"/>
    <property type="project" value="InterPro"/>
</dbReference>
<keyword evidence="4 5" id="KW-0408">Iron</keyword>
<dbReference type="EMBL" id="CAJVPJ010000628">
    <property type="protein sequence ID" value="CAG8544279.1"/>
    <property type="molecule type" value="Genomic_DNA"/>
</dbReference>
<protein>
    <submittedName>
        <fullName evidence="8">8375_t:CDS:1</fullName>
    </submittedName>
</protein>
<dbReference type="InterPro" id="IPR050121">
    <property type="entry name" value="Cytochrome_P450_monoxygenase"/>
</dbReference>
<reference evidence="8" key="1">
    <citation type="submission" date="2021-06" db="EMBL/GenBank/DDBJ databases">
        <authorList>
            <person name="Kallberg Y."/>
            <person name="Tangrot J."/>
            <person name="Rosling A."/>
        </authorList>
    </citation>
    <scope>NUCLEOTIDE SEQUENCE</scope>
    <source>
        <strain evidence="8">IA702</strain>
    </source>
</reference>
<keyword evidence="5 6" id="KW-0349">Heme</keyword>
<dbReference type="InterPro" id="IPR002401">
    <property type="entry name" value="Cyt_P450_E_grp-I"/>
</dbReference>
<evidence type="ECO:0000313" key="9">
    <source>
        <dbReference type="Proteomes" id="UP000789572"/>
    </source>
</evidence>